<evidence type="ECO:0008006" key="4">
    <source>
        <dbReference type="Google" id="ProtNLM"/>
    </source>
</evidence>
<feature type="chain" id="PRO_5046206103" description="Lipoprotein" evidence="1">
    <location>
        <begin position="26"/>
        <end position="76"/>
    </location>
</feature>
<reference evidence="2 3" key="1">
    <citation type="submission" date="2024-11" db="EMBL/GenBank/DDBJ databases">
        <title>The Natural Products Discovery Center: Release of the First 8490 Sequenced Strains for Exploring Actinobacteria Biosynthetic Diversity.</title>
        <authorList>
            <person name="Kalkreuter E."/>
            <person name="Kautsar S.A."/>
            <person name="Yang D."/>
            <person name="Bader C.D."/>
            <person name="Teijaro C.N."/>
            <person name="Fluegel L."/>
            <person name="Davis C.M."/>
            <person name="Simpson J.R."/>
            <person name="Lauterbach L."/>
            <person name="Steele A.D."/>
            <person name="Gui C."/>
            <person name="Meng S."/>
            <person name="Li G."/>
            <person name="Viehrig K."/>
            <person name="Ye F."/>
            <person name="Su P."/>
            <person name="Kiefer A.F."/>
            <person name="Nichols A."/>
            <person name="Cepeda A.J."/>
            <person name="Yan W."/>
            <person name="Fan B."/>
            <person name="Jiang Y."/>
            <person name="Adhikari A."/>
            <person name="Zheng C.-J."/>
            <person name="Schuster L."/>
            <person name="Cowan T.M."/>
            <person name="Smanski M.J."/>
            <person name="Chevrette M.G."/>
            <person name="De Carvalho L.P.S."/>
            <person name="Shen B."/>
        </authorList>
    </citation>
    <scope>NUCLEOTIDE SEQUENCE [LARGE SCALE GENOMIC DNA]</scope>
    <source>
        <strain evidence="2 3">NPDC020863</strain>
    </source>
</reference>
<dbReference type="EMBL" id="JBJDQH010000295">
    <property type="protein sequence ID" value="MFK4273709.1"/>
    <property type="molecule type" value="Genomic_DNA"/>
</dbReference>
<keyword evidence="3" id="KW-1185">Reference proteome</keyword>
<dbReference type="Proteomes" id="UP001620295">
    <property type="component" value="Unassembled WGS sequence"/>
</dbReference>
<protein>
    <recommendedName>
        <fullName evidence="4">Lipoprotein</fullName>
    </recommendedName>
</protein>
<comment type="caution">
    <text evidence="2">The sequence shown here is derived from an EMBL/GenBank/DDBJ whole genome shotgun (WGS) entry which is preliminary data.</text>
</comment>
<organism evidence="2 3">
    <name type="scientific">Streptomyces milbemycinicus</name>
    <dbReference type="NCBI Taxonomy" id="476552"/>
    <lineage>
        <taxon>Bacteria</taxon>
        <taxon>Bacillati</taxon>
        <taxon>Actinomycetota</taxon>
        <taxon>Actinomycetes</taxon>
        <taxon>Kitasatosporales</taxon>
        <taxon>Streptomycetaceae</taxon>
        <taxon>Streptomyces</taxon>
    </lineage>
</organism>
<evidence type="ECO:0000256" key="1">
    <source>
        <dbReference type="SAM" id="SignalP"/>
    </source>
</evidence>
<feature type="signal peptide" evidence="1">
    <location>
        <begin position="1"/>
        <end position="25"/>
    </location>
</feature>
<accession>A0ABW8M6A0</accession>
<sequence>MTGRRRPSSRPIRAAAAALCTVVGASVLTGCGAVLPNDAEDPPITVMTWAPEGTKATNMPGMPAMAKAFARWVNGS</sequence>
<evidence type="ECO:0000313" key="3">
    <source>
        <dbReference type="Proteomes" id="UP001620295"/>
    </source>
</evidence>
<gene>
    <name evidence="2" type="ORF">ACI2L5_54100</name>
</gene>
<keyword evidence="1" id="KW-0732">Signal</keyword>
<proteinExistence type="predicted"/>
<dbReference type="PROSITE" id="PS51257">
    <property type="entry name" value="PROKAR_LIPOPROTEIN"/>
    <property type="match status" value="1"/>
</dbReference>
<evidence type="ECO:0000313" key="2">
    <source>
        <dbReference type="EMBL" id="MFK4273709.1"/>
    </source>
</evidence>
<feature type="non-terminal residue" evidence="2">
    <location>
        <position position="76"/>
    </location>
</feature>
<name>A0ABW8M6A0_9ACTN</name>